<feature type="region of interest" description="Disordered" evidence="1">
    <location>
        <begin position="3419"/>
        <end position="3443"/>
    </location>
</feature>
<feature type="compositionally biased region" description="Polar residues" evidence="1">
    <location>
        <begin position="3484"/>
        <end position="3525"/>
    </location>
</feature>
<feature type="non-terminal residue" evidence="3">
    <location>
        <position position="4744"/>
    </location>
</feature>
<dbReference type="Pfam" id="PF05860">
    <property type="entry name" value="TPS"/>
    <property type="match status" value="1"/>
</dbReference>
<dbReference type="Gene3D" id="2.160.20.10">
    <property type="entry name" value="Single-stranded right-handed beta-helix, Pectin lyase-like"/>
    <property type="match status" value="1"/>
</dbReference>
<proteinExistence type="predicted"/>
<dbReference type="InterPro" id="IPR025157">
    <property type="entry name" value="Hemagglutinin_rpt"/>
</dbReference>
<evidence type="ECO:0000313" key="3">
    <source>
        <dbReference type="EMBL" id="MDD0991965.1"/>
    </source>
</evidence>
<keyword evidence="4" id="KW-1185">Reference proteome</keyword>
<gene>
    <name evidence="3" type="ORF">M5G11_15630</name>
</gene>
<dbReference type="InterPro" id="IPR012334">
    <property type="entry name" value="Pectin_lyas_fold"/>
</dbReference>
<dbReference type="EMBL" id="JAMDGY010000045">
    <property type="protein sequence ID" value="MDD0991965.1"/>
    <property type="molecule type" value="Genomic_DNA"/>
</dbReference>
<dbReference type="RefSeq" id="WP_273913250.1">
    <property type="nucleotide sequence ID" value="NZ_JAMDGX010000079.1"/>
</dbReference>
<dbReference type="Pfam" id="PF05594">
    <property type="entry name" value="Fil_haemagg"/>
    <property type="match status" value="27"/>
</dbReference>
<sequence length="4744" mass="487550">MDVRYFAFLARQRAAAIQPRESFCGLPKRGLALLLANVMFWQPMWAQAAEGIVVSAPGTALNQAGNGVPIVKIAAPNGSGLSHNQFVDYNVGSNGVILNNATGRTQDTQLGGIILGNPNLQGTAATTILNEVNGGNPSQLRGYTEVAGQSAKVIVANPYGISCNGCGFINTPQVTLTTGKPVINAQGAVGGYQVDGGSVSLEGAGLNAGNVGRFDIITRSAKLNAQLHAQELNVITGRNDVDAQTLAATPRAGAANDAPALAIDSSALGGMYAGAIKLVGTEAGVGVRLAGDLIASGGDIQLDANGHVSLAQTSATGAVNVKAASLDAQGPLYAETSVQVSTAGNLTNQNNIAARDSITLNAGGTLSNRGVIEAGVEKAGTRNTQGDITVTAQNLDNTGKTLVASRDLTITSNTAVANQGGTLSAARNSQLTAATLDNSNNGRLLANQAQHIVVSQELNNQGGLISAGRSLTVDAGHLVNRNGELSSLLDGTLRLHSLDNVAGLASATQGLTITAQGVIDNQGGRLSAGTQLSLDATQVDNRNAGRIASSGTLTARITGLDQRGGGQLHASKALSLDLQHGLLNNDDAGLITTPGQLSLQRLGAVSNQRGEISSEQAFTLQAQQLDNTAGKLLSSSDLNVLIAGQLNNSAGLIAANTLQLHAAALFNTAQAKVHARAGLTAKVSGTLNNQAGQLLANSDASLTVGSLDNSAGGRISSGQALTLDLGHGRWNNDGGWLNAPGALLLRNLAQVSNRTGEISSASAYTLQADQLDNQGGKLLSEQGLTLRITQVLDNSKGLISANGIDLQALSLNNLSGTLTARETLGVVLQQALDNRNGKLLGKYTSLASGDLDNRSGRVQGDATLVIDSSADIDNRSGTLVAGQRLKVTSAELKNSQGEVSSSNTANITTGTLNNANGRLEAFTVLTLTAGQVSNTDAGRISAGKVLDASMTGLEQARGGRLFSGADLSLDLKRGHLDNQGGVINAPGLLLLKQLGLVSNTAGELSSSQAFELVAERLDNSSGKLISEQGLTLRIAQALNNAKGTLSAATLDLRATALDNRAGMLSAVNGLDLLLTGELNNQGGEVLGRDVRLTLDTLDNQQGRVHAERTLTLTSHAGTDNQTGKLRAGQHLELHAASLDNRQGELLGDASLTARIAGQLLNQSGLLGASGALLLYTDSLGNQAGGRILGKADVELNARHLDNRGGTVAADGAATLKVTALDNQGGAITGQHSLLLLGDRLDNSLKGRIEAKGPLQITMGVLNNRTEGKLLSSDSLTLIANEIDNAENGRIASSKTLRVDTGRLDQHAGGKLTSERELTLDLRNGHLDNQGGLIHAQGPLLFKRLAVVDNRKGEISSDLAFDLNALHLNNNDGQLISARALTVTVAEALLNLKGVIGAAGLKVVAASLDNSGGTLGSDVDLGVEIAGALLNQQGEVSSAGNTVVAAASLDNRNGAVTGDVSTRVHSTGKLDNRAGMLGAGEQLDITADSLDNRDGSLVSDGRLKASVTGVLDNSAKGKVLAKRLLELSAGHLSNQAGLVSGRDLLTLRAGKLDNAAGLVHADQYLQLFVDNLDNSKGVVRSKAALDYHGQHLINTGGLLTADGAVLLDAREVDNAKGRIASRSDLLATVGILRQQSGALVSEGTLALTADEVSVGVGGVIASSKDLTLNVGTLDNLGGELSSLMAVAAHGKRFNNSGGKLIAGTALTLTVEHVINRSKGLLFGQNTRLTGARLDNDGGTVGGTLSLHVDLVSRSLPLLDGLLDNRAGRLDSEGTLTITSVSLDNDGGKVSSLGALQLTNSGALSSRAGLIETDGGLIVTSASLDNRDAGLISSQGDALVTTGALNNSQGGRIKSHDLLTLYAGQVTNQAKGSISGKVLDANLKGLEQQGGELFSLGDLTLDLNSGHLDNQGGLIHAPGALLLKQLDSVANQGGEISSTQSFELAARSLDTSAGKLLSTQQLTVRVSEQLNAIKGLIAARSLHLHADNLNNRDGLISSRETAELRIKGELANLGGTVLSDGTLLLRAGSVVNSAGKLSSKQDVDAQFGKLDNQNGQVIAEGELRLGADHADNRQAGLLKATKALKLTVDDLDNRGGEIAGDADVSLTGTRLDNRDNGQVLAAGGLALTLQNTLNQNNGLLQGISGLTLNAQGPSSRLDNSGGMLRSDARVRVDLNGEVINNSGRITSDGTLTVNSARLDNTAGRLSSTASLVVNSTGAVLNQRGTLLSEADASLTSTSFDNSQGGMLSAQGPLVITTGLLENQQKGRIGSGSRLDLTSAMLNNSSGGRIASSGVLVASVSALEQQGGELYSAAGLDLDLNNGQLNNQGGLINTPGQLLLKNLNGVANQGGEISSAQAFALAAQQLNNDNGKLLGNQGLTLTVNQALSNLKGKIAAAALTVSAGSLSNGNAGVLTSRSDLGLTVNGLLDNSEAGLINAQQALTISAGSVNNQGGELLASTHLGLTAGTLDNSAKGLINSTRSLTLKADELLNGSAGEVSAKEALSLNVGSLKQQGGRVLGDAALTVNLAVGGGDLDNQSGLLHAKGPLTINNLRELNNRTGEISSTRQFTLAGRTLDNRAGKLISNEALTLDAATLLNQGGLISGWNGLTVTGGSLANSNSGTLSSRAGSVDVRLSGALDNSVGGALASQGRLDVTAASLNNQAGIIVSAGGQSLKTVAGTLDNRQRGQIDSGAGLDIWAGNLLNADGTIIGLGPVTLERLAQLNNRQGKIISGNTLRVLGNAAVDNQGGTLISQASLELNGASLDNRNKGTVAAATSVALTTSGAVLNDTDGLIHSQGADVKVVAQRLSNQAGGLQGQTGLSVDVREDLGNQGGKILAQTGNLLLKAGSVDNRGGVLASLKGELETRVNGLVRNDQGGVIQAQQLKLIALGGTSNVGGRIAAQSGNISVETANFANQGGGLFAKGLVTVLANDLDNSGGGQIAGQRLDFGLRGALVNRGGIIESDSSLDVAAVRLDNQGGQLRALGKAGKTAFAIGGVLDNQNGVIESANDNLSLQAASFLNSSGKLLHGGAGEFEIGMANVTGAGGEIVTLGGLTLNAASWTNSSVIQAGRLNVNVGEFTQTETGQLLASSRFVGSGGNWVNRGVIASDGSLSLNVQGGYTSSGQITSLGSFDLTANSLQLLSTGRIAGGRDVTVSTSGQLNNLGRLTAGNTLKVNAQGLTNNGTLGSAGGLEINAQTLLNQGAGESNRSLISSGGDMALRVGDFTNRFATVYSLGGLVVARDAGNNRANRVENISATLQSGGAMAVFAQNITNRKDAFSVSEKLVSGSITYVCHDCKGRHYDLTYEVIEEFERTVTADSGAASISAGTTLAVQSDVFENKHSLVSAATGIDIATGDFLNEGASTESVNRVRTFRNPSDSERSNVWDSLVREGGAVAEYAKYNSKTQYVYQRQVNSREGSYKTVVDQGRQNTGRENPNYRPDSGYVVPAQILSYQLSGTREDSKSTGVSASAIVQSGGNVSINASRNLGNGVTRSNTSYSTQAQSGADTSTSGKANPNVSTINSQLPPDLAQRQVNPLSLPGFAIPTGQNGLFRLSAEAGTANGATQVDARAQQWSLGTGTIDLAQREKVLPAIAGRAASAGDIAQVAVSSRELGDTVRQGLGIDTRASVVKVDQVGAAATSPGVPGRTIELPGASRPDLVTVDGAGVLLPGTGATSREPLVINQPNPSAGTSLVLRDVSGAIVSPGSTSTPATGIEPIRQPEVVTNVGTPVGPQTIARVQGLPDNSGRSQPHKYLIETNPVLTDLKTFMSSDYLLGNLGYDPDKSWKRLGDGYFEQQLIQQAVAARTGQRFIDGKTSDEAIYKHLMDNALTSKQQLDLRVGVTLTAQQVAALTHDIVWLEEHEVSGEKVLVPVLYLAHANNRLAPNGALIQGADLNLIAGAGLSNGGTLRASNNLSASAGKNLINSGLIEAGNRLELLAGDSIVNGAGGIISGRDVSMTALLGDVINERTVSVQQTGSQTRHNLDTAARIEAANDLSIGAGRDMLNIGSELQAGRDLKVDAGRDLALTAAELRFKDDRGRSYQRETITQFGSSVEAGRDATFFAGRDFAAIGSDIEVKRNLAIDALNDLTLASAANEDHFYSKTKKVTRQEDHIRQLATQLTAGGNIDLAAGNDLALVSSRITAGDEAYLVAGDKLELLAAQDSDYSLYDMKKKGSWGKKKTQRDEVTDVRNVGSEITTGGDLTLESGGDQRYQVAKLTSGDDLTLESGGDINFAGVKDLHQESHEKSKNSLAWTSGQGKGRTDETLRQSEIVAQGDLVIQAVGKIQVDVKQINQQSVAQSIDAMVKADPKLAWLKDVEAQGGVDWRQVEEIHTSFKYSHSGLGAGAQLALAILMAALMGPVGLGLSAVPAAGAASLATTAVNSAVSNKGDLGAVLKDTLSKESLKSATVAMVTAGALEYVDAKWFSAADGAQSGAINVKDGVVSPANASSKNVLTWSNASDTLIRAGTHAVISSGVSTTINGGSFSDNLGSALVGQAGSIAMATGFKWVGDNTIKFDNGSVPKIFAHAIMGGLLAEATGSDFKTGAMAAGLNEAMVNGLTSIANGNENVHMMLSQLTGVVAAAAVGGDLEKGMQVAQSATAYNHQLHRKNAENFATALMDACEKVQGYCSPEYKTVTQEELVDALEVTAKHGEGIDRLNPVAKQLVSQFLDRFDDTKETLFLLTPSERERLDVVEKAELAISIMSLGTLAKSAVKPAQNLVERLLARLRSVDSAPQIGPKGTA</sequence>
<feature type="domain" description="Filamentous haemagglutinin FhaB/tRNA nuclease CdiA-like TPS" evidence="2">
    <location>
        <begin position="65"/>
        <end position="186"/>
    </location>
</feature>
<dbReference type="InterPro" id="IPR010069">
    <property type="entry name" value="CdiA_FHA1_rpt"/>
</dbReference>
<dbReference type="NCBIfam" id="TIGR01731">
    <property type="entry name" value="fil_hemag_20aa"/>
    <property type="match status" value="71"/>
</dbReference>
<protein>
    <submittedName>
        <fullName evidence="3">Filamentous hemagglutinin N-terminal domain-containing protein</fullName>
    </submittedName>
</protein>
<dbReference type="Pfam" id="PF13332">
    <property type="entry name" value="Fil_haemagg_2"/>
    <property type="match status" value="2"/>
</dbReference>
<evidence type="ECO:0000313" key="4">
    <source>
        <dbReference type="Proteomes" id="UP001148203"/>
    </source>
</evidence>
<reference evidence="3 4" key="1">
    <citation type="submission" date="2022-05" db="EMBL/GenBank/DDBJ databases">
        <title>Novel Pseudomonas spp. Isolated from a Rainbow Trout Aquaculture Facility.</title>
        <authorList>
            <person name="Testerman T."/>
            <person name="Graf J."/>
        </authorList>
    </citation>
    <scope>NUCLEOTIDE SEQUENCE [LARGE SCALE GENOMIC DNA]</scope>
    <source>
        <strain evidence="3 4">ID681</strain>
    </source>
</reference>
<accession>A0ABT5NUW4</accession>
<evidence type="ECO:0000259" key="2">
    <source>
        <dbReference type="SMART" id="SM00912"/>
    </source>
</evidence>
<name>A0ABT5NUW4_9PSED</name>
<comment type="caution">
    <text evidence="3">The sequence shown here is derived from an EMBL/GenBank/DDBJ whole genome shotgun (WGS) entry which is preliminary data.</text>
</comment>
<evidence type="ECO:0000256" key="1">
    <source>
        <dbReference type="SAM" id="MobiDB-lite"/>
    </source>
</evidence>
<dbReference type="SMART" id="SM00912">
    <property type="entry name" value="Haemagg_act"/>
    <property type="match status" value="1"/>
</dbReference>
<dbReference type="SUPFAM" id="SSF51126">
    <property type="entry name" value="Pectin lyase-like"/>
    <property type="match status" value="1"/>
</dbReference>
<dbReference type="InterPro" id="IPR008638">
    <property type="entry name" value="FhaB/CdiA-like_TPS"/>
</dbReference>
<dbReference type="NCBIfam" id="TIGR01901">
    <property type="entry name" value="adhes_NPXG"/>
    <property type="match status" value="1"/>
</dbReference>
<feature type="region of interest" description="Disordered" evidence="1">
    <location>
        <begin position="3484"/>
        <end position="3526"/>
    </location>
</feature>
<dbReference type="InterPro" id="IPR008619">
    <property type="entry name" value="Filamentous_hemagglutn_rpt"/>
</dbReference>
<dbReference type="InterPro" id="IPR011050">
    <property type="entry name" value="Pectin_lyase_fold/virulence"/>
</dbReference>
<dbReference type="Proteomes" id="UP001148203">
    <property type="component" value="Unassembled WGS sequence"/>
</dbReference>
<organism evidence="3 4">
    <name type="scientific">Pseudomonas fontis</name>
    <dbReference type="NCBI Taxonomy" id="2942633"/>
    <lineage>
        <taxon>Bacteria</taxon>
        <taxon>Pseudomonadati</taxon>
        <taxon>Pseudomonadota</taxon>
        <taxon>Gammaproteobacteria</taxon>
        <taxon>Pseudomonadales</taxon>
        <taxon>Pseudomonadaceae</taxon>
        <taxon>Pseudomonas</taxon>
    </lineage>
</organism>
<feature type="region of interest" description="Disordered" evidence="1">
    <location>
        <begin position="4242"/>
        <end position="4263"/>
    </location>
</feature>